<dbReference type="EMBL" id="JACAZH010000046">
    <property type="protein sequence ID" value="KAF7334732.1"/>
    <property type="molecule type" value="Genomic_DNA"/>
</dbReference>
<gene>
    <name evidence="2" type="ORF">MSAN_02371500</name>
</gene>
<keyword evidence="3" id="KW-1185">Reference proteome</keyword>
<feature type="region of interest" description="Disordered" evidence="1">
    <location>
        <begin position="491"/>
        <end position="557"/>
    </location>
</feature>
<name>A0A8H6X5W8_9AGAR</name>
<proteinExistence type="predicted"/>
<evidence type="ECO:0000256" key="1">
    <source>
        <dbReference type="SAM" id="MobiDB-lite"/>
    </source>
</evidence>
<dbReference type="AlphaFoldDB" id="A0A8H6X5W8"/>
<evidence type="ECO:0000313" key="2">
    <source>
        <dbReference type="EMBL" id="KAF7334732.1"/>
    </source>
</evidence>
<feature type="region of interest" description="Disordered" evidence="1">
    <location>
        <begin position="100"/>
        <end position="119"/>
    </location>
</feature>
<feature type="region of interest" description="Disordered" evidence="1">
    <location>
        <begin position="53"/>
        <end position="72"/>
    </location>
</feature>
<evidence type="ECO:0000313" key="3">
    <source>
        <dbReference type="Proteomes" id="UP000623467"/>
    </source>
</evidence>
<accession>A0A8H6X5W8</accession>
<comment type="caution">
    <text evidence="2">The sequence shown here is derived from an EMBL/GenBank/DDBJ whole genome shotgun (WGS) entry which is preliminary data.</text>
</comment>
<feature type="compositionally biased region" description="Basic residues" evidence="1">
    <location>
        <begin position="542"/>
        <end position="557"/>
    </location>
</feature>
<dbReference type="Proteomes" id="UP000623467">
    <property type="component" value="Unassembled WGS sequence"/>
</dbReference>
<sequence length="557" mass="62588">METTRLVLVCLMSAWCEKHSEESIKPQKLVVAPPKSNDLTKPNVQFEEATVKQPNPHFKSGQPSLELHRSPSEPNLSEINIVSEYQIPELGPAFELKLPPASESVDRSGSPVPSSVDGEDLLAPHSLVEHSGPPLPSPLANLSPPYSVSPRHSPSHLLNSPVEDVLLRDIQIDRGNFPFSCRCGDVKPGRIFPANNMVERLIFLRSKGRRPRKTQQNPNLKEGMGALAKHGKFYYPVRLLFRNKKQNAWRVAFWRECEFPTTEGPPDPDHLVPTNDLVDSLYGNQIGRRAIRLGKWTHAHEIPAEDDILANFPNHPFTPELDNVLRPHLEILSSILVQPHERNSHIPAVAAILGKSKRKTVPQAGDLSLQEQAQILNWIFRNIPGASSNIVDWVGLPLNAHAITIVIATRHEQELRTHPKFPQDASQTKQLLALWDGAWQLQHLLVRVPVVDVDRECLGLFEQWMFECSDMAGDAGDEQWGLDAGHHQSRWKPYSNLPPEWSSYRSAPEDETKYQRGPNFVDDDAQADLDKPTPPVPEQLRPKPRPKSRAKGGKKKP</sequence>
<protein>
    <submittedName>
        <fullName evidence="2">Uncharacterized protein</fullName>
    </submittedName>
</protein>
<dbReference type="OrthoDB" id="3027520at2759"/>
<organism evidence="2 3">
    <name type="scientific">Mycena sanguinolenta</name>
    <dbReference type="NCBI Taxonomy" id="230812"/>
    <lineage>
        <taxon>Eukaryota</taxon>
        <taxon>Fungi</taxon>
        <taxon>Dikarya</taxon>
        <taxon>Basidiomycota</taxon>
        <taxon>Agaricomycotina</taxon>
        <taxon>Agaricomycetes</taxon>
        <taxon>Agaricomycetidae</taxon>
        <taxon>Agaricales</taxon>
        <taxon>Marasmiineae</taxon>
        <taxon>Mycenaceae</taxon>
        <taxon>Mycena</taxon>
    </lineage>
</organism>
<reference evidence="2" key="1">
    <citation type="submission" date="2020-05" db="EMBL/GenBank/DDBJ databases">
        <title>Mycena genomes resolve the evolution of fungal bioluminescence.</title>
        <authorList>
            <person name="Tsai I.J."/>
        </authorList>
    </citation>
    <scope>NUCLEOTIDE SEQUENCE</scope>
    <source>
        <strain evidence="2">160909Yilan</strain>
    </source>
</reference>